<comment type="caution">
    <text evidence="2">The sequence shown here is derived from an EMBL/GenBank/DDBJ whole genome shotgun (WGS) entry which is preliminary data.</text>
</comment>
<feature type="chain" id="PRO_5040355417" description="PLC-like phosphodiesterase" evidence="1">
    <location>
        <begin position="21"/>
        <end position="527"/>
    </location>
</feature>
<feature type="signal peptide" evidence="1">
    <location>
        <begin position="1"/>
        <end position="20"/>
    </location>
</feature>
<reference evidence="2" key="1">
    <citation type="submission" date="2021-08" db="EMBL/GenBank/DDBJ databases">
        <title>Chromosome-Level Trichoderma cornu-damae using Hi-C Data.</title>
        <authorList>
            <person name="Kim C.S."/>
        </authorList>
    </citation>
    <scope>NUCLEOTIDE SEQUENCE</scope>
    <source>
        <strain evidence="2">KA19-0412C</strain>
    </source>
</reference>
<keyword evidence="1" id="KW-0732">Signal</keyword>
<dbReference type="OrthoDB" id="1046782at2759"/>
<name>A0A9P8TYH2_9HYPO</name>
<dbReference type="AlphaFoldDB" id="A0A9P8TYH2"/>
<gene>
    <name evidence="2" type="ORF">Trco_002939</name>
</gene>
<keyword evidence="3" id="KW-1185">Reference proteome</keyword>
<organism evidence="2 3">
    <name type="scientific">Trichoderma cornu-damae</name>
    <dbReference type="NCBI Taxonomy" id="654480"/>
    <lineage>
        <taxon>Eukaryota</taxon>
        <taxon>Fungi</taxon>
        <taxon>Dikarya</taxon>
        <taxon>Ascomycota</taxon>
        <taxon>Pezizomycotina</taxon>
        <taxon>Sordariomycetes</taxon>
        <taxon>Hypocreomycetidae</taxon>
        <taxon>Hypocreales</taxon>
        <taxon>Hypocreaceae</taxon>
        <taxon>Trichoderma</taxon>
    </lineage>
</organism>
<dbReference type="InterPro" id="IPR051057">
    <property type="entry name" value="PI-PLC_domain"/>
</dbReference>
<dbReference type="Gene3D" id="3.20.20.190">
    <property type="entry name" value="Phosphatidylinositol (PI) phosphodiesterase"/>
    <property type="match status" value="1"/>
</dbReference>
<dbReference type="PANTHER" id="PTHR13593">
    <property type="match status" value="1"/>
</dbReference>
<protein>
    <recommendedName>
        <fullName evidence="4">PLC-like phosphodiesterase</fullName>
    </recommendedName>
</protein>
<dbReference type="PANTHER" id="PTHR13593:SF143">
    <property type="entry name" value="PHOSPHATIDYLINOSITOL-SPECIFIC PHOSPHOLIPASE C X DOMAIN-CONTAINING PROTEIN"/>
    <property type="match status" value="1"/>
</dbReference>
<evidence type="ECO:0000256" key="1">
    <source>
        <dbReference type="SAM" id="SignalP"/>
    </source>
</evidence>
<dbReference type="GO" id="GO:0006629">
    <property type="term" value="P:lipid metabolic process"/>
    <property type="evidence" value="ECO:0007669"/>
    <property type="project" value="InterPro"/>
</dbReference>
<proteinExistence type="predicted"/>
<dbReference type="Proteomes" id="UP000827724">
    <property type="component" value="Unassembled WGS sequence"/>
</dbReference>
<evidence type="ECO:0008006" key="4">
    <source>
        <dbReference type="Google" id="ProtNLM"/>
    </source>
</evidence>
<dbReference type="SUPFAM" id="SSF51695">
    <property type="entry name" value="PLC-like phosphodiesterases"/>
    <property type="match status" value="1"/>
</dbReference>
<evidence type="ECO:0000313" key="3">
    <source>
        <dbReference type="Proteomes" id="UP000827724"/>
    </source>
</evidence>
<dbReference type="EMBL" id="JAIWOZ010000002">
    <property type="protein sequence ID" value="KAH6609593.1"/>
    <property type="molecule type" value="Genomic_DNA"/>
</dbReference>
<dbReference type="GO" id="GO:0008081">
    <property type="term" value="F:phosphoric diester hydrolase activity"/>
    <property type="evidence" value="ECO:0007669"/>
    <property type="project" value="InterPro"/>
</dbReference>
<sequence length="527" mass="58721">MLFAHAWTFVPLALAPPVSGLPALGGKASSLLASTKSRPAVAHDEADGLAVRGAGKRWPSILGRQNFEDTWMVLVNASPYAWRRGYIHQYQMAEWLDDCPGHILPGETVSVRIQPTKGAFNWGDSAAEVEYHLVGTSEPMSFMAKFSNRHPPSLRVEFRGRLSSLNNANGSEHDLGVNEFPGGSAFILAGREGDFITNDPPIGWMQAMLPELAHVPLREILLPRSHHAGMWKNVKRVGFGQPANSQTQSVHLRHQLGDGGIRVLDFRPVRTKGDFRESHGSHVLGLYHGVLGASLSEMIGFVNEFNRRHPGELVVWDVNGDQAWNGRRRFRELDQQDREALYAQFMSLEHRVSFPDEDADVSLWPLGRFIGNKTSAVIVNFDESWRRLDGEKFPGGRHGFVTGKNFPLTHQWTNTDSLHHLVHDQVRRFHEVRGVPGSPIHIADWVVTQQGIRAALPSRSILQLAAPVWRSLFEDLWRESSGKSYPNWVTVDNVRGNQFKALVMAMNHCLVAKRCGDLGGKVRAGGG</sequence>
<dbReference type="InterPro" id="IPR017946">
    <property type="entry name" value="PLC-like_Pdiesterase_TIM-brl"/>
</dbReference>
<evidence type="ECO:0000313" key="2">
    <source>
        <dbReference type="EMBL" id="KAH6609593.1"/>
    </source>
</evidence>
<accession>A0A9P8TYH2</accession>